<dbReference type="AlphaFoldDB" id="A0A8C3FL59"/>
<comment type="subcellular location">
    <subcellularLocation>
        <location evidence="2">Secreted</location>
    </subcellularLocation>
</comment>
<dbReference type="GO" id="GO:0005615">
    <property type="term" value="C:extracellular space"/>
    <property type="evidence" value="ECO:0007669"/>
    <property type="project" value="TreeGrafter"/>
</dbReference>
<keyword evidence="27" id="KW-1185">Reference proteome</keyword>
<keyword evidence="11" id="KW-0862">Zinc</keyword>
<keyword evidence="5" id="KW-0121">Carboxypeptidase</keyword>
<dbReference type="PANTHER" id="PTHR11705">
    <property type="entry name" value="PROTEASE FAMILY M14 CARBOXYPEPTIDASE A,B"/>
    <property type="match status" value="1"/>
</dbReference>
<evidence type="ECO:0000256" key="8">
    <source>
        <dbReference type="ARBA" id="ARBA00022723"/>
    </source>
</evidence>
<evidence type="ECO:0000256" key="14">
    <source>
        <dbReference type="ARBA" id="ARBA00023145"/>
    </source>
</evidence>
<evidence type="ECO:0000256" key="19">
    <source>
        <dbReference type="ARBA" id="ARBA00053927"/>
    </source>
</evidence>
<evidence type="ECO:0000313" key="27">
    <source>
        <dbReference type="Proteomes" id="UP000694380"/>
    </source>
</evidence>
<keyword evidence="12" id="KW-0482">Metalloprotease</keyword>
<feature type="active site" description="Proton donor/acceptor" evidence="24">
    <location>
        <position position="354"/>
    </location>
</feature>
<evidence type="ECO:0000256" key="15">
    <source>
        <dbReference type="ARBA" id="ARBA00023157"/>
    </source>
</evidence>
<evidence type="ECO:0000256" key="13">
    <source>
        <dbReference type="ARBA" id="ARBA00023084"/>
    </source>
</evidence>
<dbReference type="SMART" id="SM00631">
    <property type="entry name" value="Zn_pept"/>
    <property type="match status" value="1"/>
</dbReference>
<dbReference type="SUPFAM" id="SSF53187">
    <property type="entry name" value="Zn-dependent exopeptidases"/>
    <property type="match status" value="1"/>
</dbReference>
<dbReference type="CDD" id="cd06246">
    <property type="entry name" value="M14_CPB2"/>
    <property type="match status" value="1"/>
</dbReference>
<proteinExistence type="inferred from homology"/>
<dbReference type="InterPro" id="IPR033849">
    <property type="entry name" value="CPB2"/>
</dbReference>
<evidence type="ECO:0000313" key="26">
    <source>
        <dbReference type="Ensembl" id="ENSCPBP00000010727.1"/>
    </source>
</evidence>
<evidence type="ECO:0000256" key="6">
    <source>
        <dbReference type="ARBA" id="ARBA00022670"/>
    </source>
</evidence>
<evidence type="ECO:0000256" key="3">
    <source>
        <dbReference type="ARBA" id="ARBA00005988"/>
    </source>
</evidence>
<comment type="cofactor">
    <cofactor evidence="1">
        <name>Zn(2+)</name>
        <dbReference type="ChEBI" id="CHEBI:29105"/>
    </cofactor>
</comment>
<dbReference type="GO" id="GO:0004181">
    <property type="term" value="F:metallocarboxypeptidase activity"/>
    <property type="evidence" value="ECO:0007669"/>
    <property type="project" value="InterPro"/>
</dbReference>
<evidence type="ECO:0000256" key="24">
    <source>
        <dbReference type="PROSITE-ProRule" id="PRU01379"/>
    </source>
</evidence>
<dbReference type="PROSITE" id="PS52035">
    <property type="entry name" value="PEPTIDASE_M14"/>
    <property type="match status" value="1"/>
</dbReference>
<dbReference type="PROSITE" id="PS00133">
    <property type="entry name" value="CARBOXYPEPT_ZN_2"/>
    <property type="match status" value="1"/>
</dbReference>
<evidence type="ECO:0000256" key="11">
    <source>
        <dbReference type="ARBA" id="ARBA00022833"/>
    </source>
</evidence>
<keyword evidence="9" id="KW-0732">Signal</keyword>
<keyword evidence="17" id="KW-0280">Fibrinolysis</keyword>
<gene>
    <name evidence="26" type="primary">CPB2</name>
</gene>
<reference evidence="26" key="1">
    <citation type="journal article" date="2015" name="Genome Biol. Evol.">
        <title>Physical Mapping and Refinement of the Painted Turtle Genome (Chrysemys picta) Inform Amniote Genome Evolution and Challenge Turtle-Bird Chromosomal Conservation.</title>
        <authorList>
            <person name="Badenhorst D."/>
            <person name="Hillier L.W."/>
            <person name="Literman R."/>
            <person name="Montiel E.E."/>
            <person name="Radhakrishnan S."/>
            <person name="Shen Y."/>
            <person name="Minx P."/>
            <person name="Janes D.E."/>
            <person name="Warren W.C."/>
            <person name="Edwards S.V."/>
            <person name="Valenzuela N."/>
        </authorList>
    </citation>
    <scope>NUCLEOTIDE SEQUENCE [LARGE SCALE GENOMIC DNA]</scope>
</reference>
<feature type="domain" description="Peptidase M14" evidence="25">
    <location>
        <begin position="113"/>
        <end position="388"/>
    </location>
</feature>
<keyword evidence="7" id="KW-0356">Hemostasis</keyword>
<dbReference type="GO" id="GO:0008270">
    <property type="term" value="F:zinc ion binding"/>
    <property type="evidence" value="ECO:0007669"/>
    <property type="project" value="InterPro"/>
</dbReference>
<comment type="catalytic activity">
    <reaction evidence="18">
        <text>Release of C-terminal Arg and Lys from a polypeptide.</text>
        <dbReference type="EC" id="3.4.17.20"/>
    </reaction>
</comment>
<protein>
    <recommendedName>
        <fullName evidence="21">Carboxypeptidase B2</fullName>
        <ecNumber evidence="20">3.4.17.20</ecNumber>
    </recommendedName>
    <alternativeName>
        <fullName evidence="23">Carboxypeptidase U</fullName>
    </alternativeName>
    <alternativeName>
        <fullName evidence="22">Thrombin-activable fibrinolysis inhibitor</fullName>
    </alternativeName>
</protein>
<dbReference type="SUPFAM" id="SSF54897">
    <property type="entry name" value="Protease propeptides/inhibitors"/>
    <property type="match status" value="1"/>
</dbReference>
<keyword evidence="4" id="KW-0964">Secreted</keyword>
<evidence type="ECO:0000256" key="5">
    <source>
        <dbReference type="ARBA" id="ARBA00022645"/>
    </source>
</evidence>
<evidence type="ECO:0000256" key="17">
    <source>
        <dbReference type="ARBA" id="ARBA00023281"/>
    </source>
</evidence>
<keyword evidence="15" id="KW-1015">Disulfide bond</keyword>
<keyword evidence="13" id="KW-0094">Blood coagulation</keyword>
<evidence type="ECO:0000256" key="10">
    <source>
        <dbReference type="ARBA" id="ARBA00022801"/>
    </source>
</evidence>
<organism evidence="26 27">
    <name type="scientific">Chrysemys picta bellii</name>
    <name type="common">Western painted turtle</name>
    <name type="synonym">Emys bellii</name>
    <dbReference type="NCBI Taxonomy" id="8478"/>
    <lineage>
        <taxon>Eukaryota</taxon>
        <taxon>Metazoa</taxon>
        <taxon>Chordata</taxon>
        <taxon>Craniata</taxon>
        <taxon>Vertebrata</taxon>
        <taxon>Euteleostomi</taxon>
        <taxon>Archelosauria</taxon>
        <taxon>Testudinata</taxon>
        <taxon>Testudines</taxon>
        <taxon>Cryptodira</taxon>
        <taxon>Durocryptodira</taxon>
        <taxon>Testudinoidea</taxon>
        <taxon>Emydidae</taxon>
        <taxon>Chrysemys</taxon>
    </lineage>
</organism>
<evidence type="ECO:0000256" key="22">
    <source>
        <dbReference type="ARBA" id="ARBA00075534"/>
    </source>
</evidence>
<dbReference type="Pfam" id="PF02244">
    <property type="entry name" value="Propep_M14"/>
    <property type="match status" value="1"/>
</dbReference>
<dbReference type="GO" id="GO:0006508">
    <property type="term" value="P:proteolysis"/>
    <property type="evidence" value="ECO:0007669"/>
    <property type="project" value="UniProtKB-KW"/>
</dbReference>
<keyword evidence="10" id="KW-0378">Hydrolase</keyword>
<dbReference type="InterPro" id="IPR003146">
    <property type="entry name" value="M14A_act_pep"/>
</dbReference>
<dbReference type="GO" id="GO:0007596">
    <property type="term" value="P:blood coagulation"/>
    <property type="evidence" value="ECO:0007669"/>
    <property type="project" value="UniProtKB-KW"/>
</dbReference>
<sequence length="392" mass="45496">MTTHGYGLTDEGVQAGDQVLWALPRSDRQAEFLQNLTTNFEVVLWQPVSAENIVKNKEVHFYVNVSDIDDVKAELNRSTIRYKVLMDDIQGVIKKQTVNDTVSPRSSAPYYEQYHSLHEIYSWMEEITEMNDDLLQKIYIGSSFEKRPLYILKVQTPKSAIWIDCGIHAREWIAPAFCLWFIGHTTHFREKDQTMTRLLQHLDFYIMPVMNVDGYEYTWTTNRLWRKSRSRHGNNRCIGTDMNRNFDAGWCGKGASHNDCHEIYCGPYPESEPEVKAVANFLQKHKDHIKAYITMHSYSQMVLFPYSYTTNRISSISPTFITLQEWTFNEKYLAPGGSDDWAYDLGIKYSFTFELRDRGTHGFLLPTNLIKPTCIEALIGVKTIALHVINNI</sequence>
<dbReference type="InterPro" id="IPR036990">
    <property type="entry name" value="M14A-like_propep"/>
</dbReference>
<evidence type="ECO:0000256" key="2">
    <source>
        <dbReference type="ARBA" id="ARBA00004613"/>
    </source>
</evidence>
<dbReference type="FunFam" id="3.40.630.10:FF:000084">
    <property type="entry name" value="Carboxypeptidase B2"/>
    <property type="match status" value="1"/>
</dbReference>
<evidence type="ECO:0000256" key="1">
    <source>
        <dbReference type="ARBA" id="ARBA00001947"/>
    </source>
</evidence>
<reference evidence="26" key="2">
    <citation type="submission" date="2025-08" db="UniProtKB">
        <authorList>
            <consortium name="Ensembl"/>
        </authorList>
    </citation>
    <scope>IDENTIFICATION</scope>
</reference>
<evidence type="ECO:0000256" key="7">
    <source>
        <dbReference type="ARBA" id="ARBA00022696"/>
    </source>
</evidence>
<dbReference type="FunFam" id="3.30.70.340:FF:000003">
    <property type="entry name" value="Carboxypeptidase B2"/>
    <property type="match status" value="1"/>
</dbReference>
<dbReference type="InterPro" id="IPR000834">
    <property type="entry name" value="Peptidase_M14"/>
</dbReference>
<evidence type="ECO:0000256" key="23">
    <source>
        <dbReference type="ARBA" id="ARBA00078332"/>
    </source>
</evidence>
<dbReference type="GO" id="GO:0042730">
    <property type="term" value="P:fibrinolysis"/>
    <property type="evidence" value="ECO:0007669"/>
    <property type="project" value="UniProtKB-KW"/>
</dbReference>
<evidence type="ECO:0000256" key="21">
    <source>
        <dbReference type="ARBA" id="ARBA00070087"/>
    </source>
</evidence>
<dbReference type="InterPro" id="IPR057247">
    <property type="entry name" value="CARBOXYPEPT_ZN_2"/>
</dbReference>
<dbReference type="GeneTree" id="ENSGT00940000159160"/>
<evidence type="ECO:0000256" key="20">
    <source>
        <dbReference type="ARBA" id="ARBA00066563"/>
    </source>
</evidence>
<reference evidence="26" key="3">
    <citation type="submission" date="2025-09" db="UniProtKB">
        <authorList>
            <consortium name="Ensembl"/>
        </authorList>
    </citation>
    <scope>IDENTIFICATION</scope>
</reference>
<evidence type="ECO:0000256" key="9">
    <source>
        <dbReference type="ARBA" id="ARBA00022729"/>
    </source>
</evidence>
<comment type="similarity">
    <text evidence="3 24">Belongs to the peptidase M14 family.</text>
</comment>
<keyword evidence="8" id="KW-0479">Metal-binding</keyword>
<evidence type="ECO:0000256" key="4">
    <source>
        <dbReference type="ARBA" id="ARBA00022525"/>
    </source>
</evidence>
<evidence type="ECO:0000256" key="18">
    <source>
        <dbReference type="ARBA" id="ARBA00050711"/>
    </source>
</evidence>
<dbReference type="Gene3D" id="3.30.70.340">
    <property type="entry name" value="Metallocarboxypeptidase-like"/>
    <property type="match status" value="1"/>
</dbReference>
<evidence type="ECO:0000259" key="25">
    <source>
        <dbReference type="PROSITE" id="PS52035"/>
    </source>
</evidence>
<dbReference type="Ensembl" id="ENSCPBT00000012878.1">
    <property type="protein sequence ID" value="ENSCPBP00000010727.1"/>
    <property type="gene ID" value="ENSCPBG00000008214.1"/>
</dbReference>
<evidence type="ECO:0000256" key="16">
    <source>
        <dbReference type="ARBA" id="ARBA00023180"/>
    </source>
</evidence>
<evidence type="ECO:0000256" key="12">
    <source>
        <dbReference type="ARBA" id="ARBA00023049"/>
    </source>
</evidence>
<dbReference type="Gene3D" id="3.40.630.10">
    <property type="entry name" value="Zn peptidases"/>
    <property type="match status" value="1"/>
</dbReference>
<name>A0A8C3FL59_CHRPI</name>
<dbReference type="Proteomes" id="UP000694380">
    <property type="component" value="Chromosome 1"/>
</dbReference>
<keyword evidence="14" id="KW-0865">Zymogen</keyword>
<dbReference type="OMA" id="IGHITEY"/>
<dbReference type="Pfam" id="PF00246">
    <property type="entry name" value="Peptidase_M14"/>
    <property type="match status" value="1"/>
</dbReference>
<comment type="function">
    <text evidence="19">Cleaves C-terminal arginine or lysine residues from biologically active peptides such as kinins or anaphylatoxins in the circulation thereby regulating their activities. Down-regulates fibrinolysis by removing C-terminal lysine residues from fibrin that has already been partially degraded by plasmin.</text>
</comment>
<dbReference type="PANTHER" id="PTHR11705:SF17">
    <property type="entry name" value="CARBOXYPEPTIDASE B2"/>
    <property type="match status" value="1"/>
</dbReference>
<keyword evidence="6" id="KW-0645">Protease</keyword>
<keyword evidence="16" id="KW-0325">Glycoprotein</keyword>
<accession>A0A8C3FL59</accession>
<dbReference type="PRINTS" id="PR00765">
    <property type="entry name" value="CRBOXYPTASEA"/>
</dbReference>
<dbReference type="EC" id="3.4.17.20" evidence="20"/>